<dbReference type="Proteomes" id="UP000803884">
    <property type="component" value="Unassembled WGS sequence"/>
</dbReference>
<evidence type="ECO:0000313" key="3">
    <source>
        <dbReference type="Proteomes" id="UP000803884"/>
    </source>
</evidence>
<dbReference type="GeneID" id="96007847"/>
<dbReference type="AlphaFoldDB" id="A0AB34KJZ2"/>
<organism evidence="2 3">
    <name type="scientific">Cladosporium halotolerans</name>
    <dbReference type="NCBI Taxonomy" id="1052096"/>
    <lineage>
        <taxon>Eukaryota</taxon>
        <taxon>Fungi</taxon>
        <taxon>Dikarya</taxon>
        <taxon>Ascomycota</taxon>
        <taxon>Pezizomycotina</taxon>
        <taxon>Dothideomycetes</taxon>
        <taxon>Dothideomycetidae</taxon>
        <taxon>Cladosporiales</taxon>
        <taxon>Cladosporiaceae</taxon>
        <taxon>Cladosporium</taxon>
    </lineage>
</organism>
<dbReference type="EMBL" id="JAAQHG020000021">
    <property type="protein sequence ID" value="KAL1585075.1"/>
    <property type="molecule type" value="Genomic_DNA"/>
</dbReference>
<protein>
    <submittedName>
        <fullName evidence="2">Uncharacterized protein</fullName>
    </submittedName>
</protein>
<feature type="chain" id="PRO_5044324096" evidence="1">
    <location>
        <begin position="19"/>
        <end position="206"/>
    </location>
</feature>
<sequence>MLHQILGSLLLLSVGGQAAKIQGCKPFPSSMDEFSGNFQQPQPPTVRTEFGTSFIQHKWNTNLSHVTAGYIENSAERKFVRVSEAYDGNLASSAFEYSNVTAEGQVNNVLTTYEANSTTPSVWTGYVISNFPIFEKDILVTSSAVFSGLVKRPFFDEEVASWSILYLGQIPTTIYTTDCNVVVGYDYFSPGLRTRVVTEFFNIKAN</sequence>
<gene>
    <name evidence="2" type="ORF">WHR41_06404</name>
</gene>
<reference evidence="2 3" key="1">
    <citation type="journal article" date="2020" name="Microbiol. Resour. Announc.">
        <title>Draft Genome Sequence of a Cladosporium Species Isolated from the Mesophotic Ascidian Didemnum maculosum.</title>
        <authorList>
            <person name="Gioti A."/>
            <person name="Siaperas R."/>
            <person name="Nikolaivits E."/>
            <person name="Le Goff G."/>
            <person name="Ouazzani J."/>
            <person name="Kotoulas G."/>
            <person name="Topakas E."/>
        </authorList>
    </citation>
    <scope>NUCLEOTIDE SEQUENCE [LARGE SCALE GENOMIC DNA]</scope>
    <source>
        <strain evidence="2 3">TM138-S3</strain>
    </source>
</reference>
<proteinExistence type="predicted"/>
<accession>A0AB34KJZ2</accession>
<comment type="caution">
    <text evidence="2">The sequence shown here is derived from an EMBL/GenBank/DDBJ whole genome shotgun (WGS) entry which is preliminary data.</text>
</comment>
<evidence type="ECO:0000256" key="1">
    <source>
        <dbReference type="SAM" id="SignalP"/>
    </source>
</evidence>
<evidence type="ECO:0000313" key="2">
    <source>
        <dbReference type="EMBL" id="KAL1585075.1"/>
    </source>
</evidence>
<keyword evidence="1" id="KW-0732">Signal</keyword>
<keyword evidence="3" id="KW-1185">Reference proteome</keyword>
<feature type="signal peptide" evidence="1">
    <location>
        <begin position="1"/>
        <end position="18"/>
    </location>
</feature>
<name>A0AB34KJZ2_9PEZI</name>
<dbReference type="RefSeq" id="XP_069228181.1">
    <property type="nucleotide sequence ID" value="XM_069375009.1"/>
</dbReference>